<dbReference type="AlphaFoldDB" id="A0A401ID98"/>
<dbReference type="CDD" id="cd01945">
    <property type="entry name" value="ribokinase_group_B"/>
    <property type="match status" value="1"/>
</dbReference>
<protein>
    <recommendedName>
        <fullName evidence="1">Carbohydrate kinase PfkB domain-containing protein</fullName>
    </recommendedName>
</protein>
<organism evidence="2 3">
    <name type="scientific">Aphanothece sacrum FPU1</name>
    <dbReference type="NCBI Taxonomy" id="1920663"/>
    <lineage>
        <taxon>Bacteria</taxon>
        <taxon>Bacillati</taxon>
        <taxon>Cyanobacteriota</taxon>
        <taxon>Cyanophyceae</taxon>
        <taxon>Oscillatoriophycideae</taxon>
        <taxon>Chroococcales</taxon>
        <taxon>Aphanothecaceae</taxon>
        <taxon>Aphanothece</taxon>
    </lineage>
</organism>
<proteinExistence type="predicted"/>
<dbReference type="PANTHER" id="PTHR42774">
    <property type="entry name" value="PHOSPHOTRANSFERASE SYSTEM TRANSPORT PROTEIN"/>
    <property type="match status" value="1"/>
</dbReference>
<gene>
    <name evidence="2" type="ORF">AsFPU1_0598</name>
</gene>
<accession>A0A401ID98</accession>
<keyword evidence="3" id="KW-1185">Reference proteome</keyword>
<dbReference type="InterPro" id="IPR029056">
    <property type="entry name" value="Ribokinase-like"/>
</dbReference>
<name>A0A401ID98_APHSA</name>
<dbReference type="RefSeq" id="WP_124977430.1">
    <property type="nucleotide sequence ID" value="NZ_BDQK01000001.1"/>
</dbReference>
<sequence>MNGLFVGLTTLDIIYLIDHFPHQNEKIVALDQTISAGGPATNAAITFQYFKHQATLLSVIGNHPISQLICAELDNYSISVFDLEPYHIESPPTSSILVTKGTGERSVISLNASKSQAKLDKLSLEILQDIDIILLDGHQMVVGQIIAQKAKERNIPVVIDGGSWKSGFEKVLPYVDYAICSSNFYPPNCSTSEEVLLYLQGMGIPYIAITNGENSIHYWEKDRFGIIYILPIKAIDTLGAGDIFHGAFCHFILNNNFRESLEKSAQIASISCQFFGTRNWMSKAANKIKIVINS</sequence>
<dbReference type="Gene3D" id="3.40.1190.20">
    <property type="match status" value="1"/>
</dbReference>
<dbReference type="SUPFAM" id="SSF53613">
    <property type="entry name" value="Ribokinase-like"/>
    <property type="match status" value="1"/>
</dbReference>
<dbReference type="InterPro" id="IPR011611">
    <property type="entry name" value="PfkB_dom"/>
</dbReference>
<evidence type="ECO:0000313" key="2">
    <source>
        <dbReference type="EMBL" id="GBF79206.1"/>
    </source>
</evidence>
<dbReference type="Proteomes" id="UP000287247">
    <property type="component" value="Unassembled WGS sequence"/>
</dbReference>
<dbReference type="Pfam" id="PF00294">
    <property type="entry name" value="PfkB"/>
    <property type="match status" value="1"/>
</dbReference>
<dbReference type="InterPro" id="IPR052562">
    <property type="entry name" value="Ketohexokinase-related"/>
</dbReference>
<reference evidence="3" key="1">
    <citation type="submission" date="2017-05" db="EMBL/GenBank/DDBJ databases">
        <title>Physiological properties and genetic analysis related to exopolysaccharide production of fresh-water unicellular cyanobacterium Aphanothece sacrum, Suizenji Nori, that has been cultured as a food source in Japan.</title>
        <authorList>
            <person name="Kanesaki Y."/>
            <person name="Yoshikawa S."/>
            <person name="Ohki K."/>
        </authorList>
    </citation>
    <scope>NUCLEOTIDE SEQUENCE [LARGE SCALE GENOMIC DNA]</scope>
    <source>
        <strain evidence="3">FPU1</strain>
    </source>
</reference>
<feature type="domain" description="Carbohydrate kinase PfkB" evidence="1">
    <location>
        <begin position="6"/>
        <end position="279"/>
    </location>
</feature>
<evidence type="ECO:0000313" key="3">
    <source>
        <dbReference type="Proteomes" id="UP000287247"/>
    </source>
</evidence>
<dbReference type="PANTHER" id="PTHR42774:SF3">
    <property type="entry name" value="KETOHEXOKINASE"/>
    <property type="match status" value="1"/>
</dbReference>
<evidence type="ECO:0000259" key="1">
    <source>
        <dbReference type="Pfam" id="PF00294"/>
    </source>
</evidence>
<comment type="caution">
    <text evidence="2">The sequence shown here is derived from an EMBL/GenBank/DDBJ whole genome shotgun (WGS) entry which is preliminary data.</text>
</comment>
<dbReference type="EMBL" id="BDQK01000001">
    <property type="protein sequence ID" value="GBF79206.1"/>
    <property type="molecule type" value="Genomic_DNA"/>
</dbReference>
<dbReference type="OrthoDB" id="9813569at2"/>